<protein>
    <submittedName>
        <fullName evidence="3">Dystroglycan-related</fullName>
    </submittedName>
</protein>
<keyword evidence="1" id="KW-1133">Transmembrane helix</keyword>
<dbReference type="Pfam" id="PF05345">
    <property type="entry name" value="He_PIG"/>
    <property type="match status" value="1"/>
</dbReference>
<accession>A0AAV7YJG5</accession>
<feature type="transmembrane region" description="Helical" evidence="1">
    <location>
        <begin position="537"/>
        <end position="555"/>
    </location>
</feature>
<dbReference type="Gene3D" id="2.60.40.10">
    <property type="entry name" value="Immunoglobulins"/>
    <property type="match status" value="1"/>
</dbReference>
<dbReference type="AlphaFoldDB" id="A0AAV7YJG5"/>
<dbReference type="InterPro" id="IPR006644">
    <property type="entry name" value="Cadg"/>
</dbReference>
<keyword evidence="1" id="KW-0472">Membrane</keyword>
<evidence type="ECO:0000313" key="4">
    <source>
        <dbReference type="Proteomes" id="UP001146793"/>
    </source>
</evidence>
<dbReference type="SUPFAM" id="SSF49313">
    <property type="entry name" value="Cadherin-like"/>
    <property type="match status" value="1"/>
</dbReference>
<evidence type="ECO:0000259" key="2">
    <source>
        <dbReference type="SMART" id="SM00736"/>
    </source>
</evidence>
<dbReference type="EMBL" id="JANTQA010000057">
    <property type="protein sequence ID" value="KAJ3428640.1"/>
    <property type="molecule type" value="Genomic_DNA"/>
</dbReference>
<dbReference type="SMART" id="SM00736">
    <property type="entry name" value="CADG"/>
    <property type="match status" value="1"/>
</dbReference>
<name>A0AAV7YJG5_9EUKA</name>
<dbReference type="GO" id="GO:0016020">
    <property type="term" value="C:membrane"/>
    <property type="evidence" value="ECO:0007669"/>
    <property type="project" value="InterPro"/>
</dbReference>
<organism evidence="3 4">
    <name type="scientific">Anaeramoeba flamelloides</name>
    <dbReference type="NCBI Taxonomy" id="1746091"/>
    <lineage>
        <taxon>Eukaryota</taxon>
        <taxon>Metamonada</taxon>
        <taxon>Anaeramoebidae</taxon>
        <taxon>Anaeramoeba</taxon>
    </lineage>
</organism>
<feature type="domain" description="Dystroglycan-type cadherin-like" evidence="2">
    <location>
        <begin position="434"/>
        <end position="538"/>
    </location>
</feature>
<sequence>MSESAVTECTDELTDEFYITTSEHFHHKPSVTDFNNDYFFVVFSKQIDEDVHHIEGVLLEVEEDSGIIQKADDHINLTNVHSGQRHGDADLTTIDETTFAATWVEREQNSVILKVFQISDGSVLQVYDEYVVNDNPNTESHHSSVTSIGADQVLVCWNTFNESNHVVHIYGQVLDLWSLTGKSDQGQSVGEISKSGEPFQIGKNLTAMQFAPISASFDDKIIITWEEETENIHGTHVFEIYAQIFQNGGDATNPLENLTEPIRISNCYEEIDHHCREGKAIYLEGLGNDFVVTWEQNYQIQAVVLEYNPTDATIDTISEIFQANLNPVDGANDTNSDIAHLEKGQFVITWQSYNQTYGWEIKTQIFDRETVDSDNNPVRIGDEFYANTANSEEQQSPAIAHLYNKKFVVVYEKTSEINTNISDIYTHSFKPSNPVNSEIEDKDLSLNTQWSYTIDTDDFKVDYGHELVFSASLEDDDPLPSWLSFDQSTATFSGLTPEESGTFYLKVTATDEVCNNYVTSSFVLNNSDLIISITNPANLFTFSLSLLFFIFIIFLF</sequence>
<evidence type="ECO:0000313" key="3">
    <source>
        <dbReference type="EMBL" id="KAJ3428640.1"/>
    </source>
</evidence>
<proteinExistence type="predicted"/>
<evidence type="ECO:0000256" key="1">
    <source>
        <dbReference type="SAM" id="Phobius"/>
    </source>
</evidence>
<dbReference type="GO" id="GO:0005509">
    <property type="term" value="F:calcium ion binding"/>
    <property type="evidence" value="ECO:0007669"/>
    <property type="project" value="InterPro"/>
</dbReference>
<dbReference type="InterPro" id="IPR015919">
    <property type="entry name" value="Cadherin-like_sf"/>
</dbReference>
<dbReference type="Proteomes" id="UP001146793">
    <property type="component" value="Unassembled WGS sequence"/>
</dbReference>
<dbReference type="InterPro" id="IPR013783">
    <property type="entry name" value="Ig-like_fold"/>
</dbReference>
<gene>
    <name evidence="3" type="ORF">M0812_23968</name>
</gene>
<comment type="caution">
    <text evidence="3">The sequence shown here is derived from an EMBL/GenBank/DDBJ whole genome shotgun (WGS) entry which is preliminary data.</text>
</comment>
<reference evidence="3" key="1">
    <citation type="submission" date="2022-08" db="EMBL/GenBank/DDBJ databases">
        <title>Novel sulphate-reducing endosymbionts in the free-living metamonad Anaeramoeba.</title>
        <authorList>
            <person name="Jerlstrom-Hultqvist J."/>
            <person name="Cepicka I."/>
            <person name="Gallot-Lavallee L."/>
            <person name="Salas-Leiva D."/>
            <person name="Curtis B.A."/>
            <person name="Zahonova K."/>
            <person name="Pipaliya S."/>
            <person name="Dacks J."/>
            <person name="Roger A.J."/>
        </authorList>
    </citation>
    <scope>NUCLEOTIDE SEQUENCE</scope>
    <source>
        <strain evidence="3">Busselton2</strain>
    </source>
</reference>
<keyword evidence="1" id="KW-0812">Transmembrane</keyword>